<evidence type="ECO:0008006" key="4">
    <source>
        <dbReference type="Google" id="ProtNLM"/>
    </source>
</evidence>
<dbReference type="KEGG" id="bcom:BAUCODRAFT_433478"/>
<reference evidence="2 3" key="1">
    <citation type="journal article" date="2012" name="PLoS Pathog.">
        <title>Diverse lifestyles and strategies of plant pathogenesis encoded in the genomes of eighteen Dothideomycetes fungi.</title>
        <authorList>
            <person name="Ohm R.A."/>
            <person name="Feau N."/>
            <person name="Henrissat B."/>
            <person name="Schoch C.L."/>
            <person name="Horwitz B.A."/>
            <person name="Barry K.W."/>
            <person name="Condon B.J."/>
            <person name="Copeland A.C."/>
            <person name="Dhillon B."/>
            <person name="Glaser F."/>
            <person name="Hesse C.N."/>
            <person name="Kosti I."/>
            <person name="LaButti K."/>
            <person name="Lindquist E.A."/>
            <person name="Lucas S."/>
            <person name="Salamov A.A."/>
            <person name="Bradshaw R.E."/>
            <person name="Ciuffetti L."/>
            <person name="Hamelin R.C."/>
            <person name="Kema G.H.J."/>
            <person name="Lawrence C."/>
            <person name="Scott J.A."/>
            <person name="Spatafora J.W."/>
            <person name="Turgeon B.G."/>
            <person name="de Wit P.J.G.M."/>
            <person name="Zhong S."/>
            <person name="Goodwin S.B."/>
            <person name="Grigoriev I.V."/>
        </authorList>
    </citation>
    <scope>NUCLEOTIDE SEQUENCE [LARGE SCALE GENOMIC DNA]</scope>
    <source>
        <strain evidence="2 3">UAMH 10762</strain>
    </source>
</reference>
<feature type="compositionally biased region" description="Acidic residues" evidence="1">
    <location>
        <begin position="81"/>
        <end position="90"/>
    </location>
</feature>
<dbReference type="AlphaFoldDB" id="M2NCN1"/>
<feature type="region of interest" description="Disordered" evidence="1">
    <location>
        <begin position="1"/>
        <end position="25"/>
    </location>
</feature>
<dbReference type="GeneID" id="19114276"/>
<dbReference type="OMA" id="TNAWGRI"/>
<dbReference type="Proteomes" id="UP000011761">
    <property type="component" value="Unassembled WGS sequence"/>
</dbReference>
<protein>
    <recommendedName>
        <fullName evidence="4">Myb-like domain-containing protein</fullName>
    </recommendedName>
</protein>
<accession>M2NCN1</accession>
<feature type="region of interest" description="Disordered" evidence="1">
    <location>
        <begin position="203"/>
        <end position="224"/>
    </location>
</feature>
<feature type="compositionally biased region" description="Basic residues" evidence="1">
    <location>
        <begin position="129"/>
        <end position="141"/>
    </location>
</feature>
<evidence type="ECO:0000313" key="3">
    <source>
        <dbReference type="Proteomes" id="UP000011761"/>
    </source>
</evidence>
<evidence type="ECO:0000256" key="1">
    <source>
        <dbReference type="SAM" id="MobiDB-lite"/>
    </source>
</evidence>
<dbReference type="OrthoDB" id="5403747at2759"/>
<evidence type="ECO:0000313" key="2">
    <source>
        <dbReference type="EMBL" id="EMC96939.1"/>
    </source>
</evidence>
<dbReference type="HOGENOM" id="CLU_107221_0_0_1"/>
<keyword evidence="3" id="KW-1185">Reference proteome</keyword>
<feature type="region of interest" description="Disordered" evidence="1">
    <location>
        <begin position="63"/>
        <end position="185"/>
    </location>
</feature>
<dbReference type="eggNOG" id="ENOG502RM7F">
    <property type="taxonomic scope" value="Eukaryota"/>
</dbReference>
<gene>
    <name evidence="2" type="ORF">BAUCODRAFT_433478</name>
</gene>
<name>M2NCN1_BAUPA</name>
<organism evidence="2 3">
    <name type="scientific">Baudoinia panamericana (strain UAMH 10762)</name>
    <name type="common">Angels' share fungus</name>
    <name type="synonym">Baudoinia compniacensis (strain UAMH 10762)</name>
    <dbReference type="NCBI Taxonomy" id="717646"/>
    <lineage>
        <taxon>Eukaryota</taxon>
        <taxon>Fungi</taxon>
        <taxon>Dikarya</taxon>
        <taxon>Ascomycota</taxon>
        <taxon>Pezizomycotina</taxon>
        <taxon>Dothideomycetes</taxon>
        <taxon>Dothideomycetidae</taxon>
        <taxon>Mycosphaerellales</taxon>
        <taxon>Teratosphaeriaceae</taxon>
        <taxon>Baudoinia</taxon>
    </lineage>
</organism>
<proteinExistence type="predicted"/>
<dbReference type="RefSeq" id="XP_007675562.1">
    <property type="nucleotide sequence ID" value="XM_007677372.1"/>
</dbReference>
<sequence>MATTSPSKEATPATSDAKASDKPIFTEKEERVLKVAWHCLKTGVPEIDFVKLTKLGEFNTQKTATNTWGTIKKKLRTLMPEEGEGEDEAGAETPKKGAKATPQSKKRGKKADADDEEAAADGEVATPTKKPRKTPAKKGKKVTAGADEAAGEEGVDVKMDGADDDITATPTKKPRKSPAKKGKAAAVVAAADEETAEVTAKVDAMEVKKEGEEEGGDASMFGGA</sequence>
<feature type="compositionally biased region" description="Polar residues" evidence="1">
    <location>
        <begin position="1"/>
        <end position="14"/>
    </location>
</feature>
<dbReference type="EMBL" id="KB445554">
    <property type="protein sequence ID" value="EMC96939.1"/>
    <property type="molecule type" value="Genomic_DNA"/>
</dbReference>
<feature type="compositionally biased region" description="Basic residues" evidence="1">
    <location>
        <begin position="172"/>
        <end position="183"/>
    </location>
</feature>